<dbReference type="Pfam" id="PF06580">
    <property type="entry name" value="His_kinase"/>
    <property type="match status" value="1"/>
</dbReference>
<dbReference type="AlphaFoldDB" id="A0A9X1L7Q8"/>
<name>A0A9X1L7Q8_9FLAO</name>
<evidence type="ECO:0000256" key="1">
    <source>
        <dbReference type="SAM" id="Phobius"/>
    </source>
</evidence>
<evidence type="ECO:0000259" key="2">
    <source>
        <dbReference type="Pfam" id="PF06580"/>
    </source>
</evidence>
<feature type="domain" description="Signal transduction histidine kinase internal region" evidence="2">
    <location>
        <begin position="169"/>
        <end position="247"/>
    </location>
</feature>
<protein>
    <submittedName>
        <fullName evidence="3">Histidine kinase</fullName>
    </submittedName>
</protein>
<feature type="transmembrane region" description="Helical" evidence="1">
    <location>
        <begin position="78"/>
        <end position="98"/>
    </location>
</feature>
<dbReference type="InterPro" id="IPR010559">
    <property type="entry name" value="Sig_transdc_His_kin_internal"/>
</dbReference>
<keyword evidence="4" id="KW-1185">Reference proteome</keyword>
<keyword evidence="3" id="KW-0418">Kinase</keyword>
<keyword evidence="3" id="KW-0808">Transferase</keyword>
<dbReference type="GO" id="GO:0016020">
    <property type="term" value="C:membrane"/>
    <property type="evidence" value="ECO:0007669"/>
    <property type="project" value="InterPro"/>
</dbReference>
<dbReference type="InterPro" id="IPR050640">
    <property type="entry name" value="Bact_2-comp_sensor_kinase"/>
</dbReference>
<dbReference type="EMBL" id="JAJAPX010000005">
    <property type="protein sequence ID" value="MCB4809136.1"/>
    <property type="molecule type" value="Genomic_DNA"/>
</dbReference>
<sequence length="355" mass="41102">MQHSTIMKNEKLLVNILIGFGLLTIPVFTSPEIVKGWAMFTFAPFLRNFISYFLLTLFFFFSYYFIIPKFYIPKHWVYLFLTGLMCYFLVLQIPKFIIHNELIAGLQKPPHPPRHMQNPDFQYIKNHPVLRHLVSKDSHLMQFLGVFFLSAFLRVSEQANKIKNEKLKAEIAYLKAQINPHFLFNTLNSLYALVLTKSDDAPSAILKLSELMRYATTESGNNFVNLDKDVQIINAFIDLQRLRLTNKTKITTHFTGDFKNYKVSPFILICLVENAFKYGSDTENSSEITISLTLNKNNLNLEVKNNIVNPNIPFTTKKGISNTKSQLNLFYPNKHKLVIAKQDQTYKVNLDLNLA</sequence>
<proteinExistence type="predicted"/>
<keyword evidence="1" id="KW-0812">Transmembrane</keyword>
<feature type="transmembrane region" description="Helical" evidence="1">
    <location>
        <begin position="49"/>
        <end position="66"/>
    </location>
</feature>
<evidence type="ECO:0000313" key="4">
    <source>
        <dbReference type="Proteomes" id="UP001139286"/>
    </source>
</evidence>
<feature type="transmembrane region" description="Helical" evidence="1">
    <location>
        <begin position="12"/>
        <end position="29"/>
    </location>
</feature>
<dbReference type="RefSeq" id="WP_226696515.1">
    <property type="nucleotide sequence ID" value="NZ_JAJAPX010000005.1"/>
</dbReference>
<organism evidence="3 4">
    <name type="scientific">Neotamlana sargassicola</name>
    <dbReference type="NCBI Taxonomy" id="2883125"/>
    <lineage>
        <taxon>Bacteria</taxon>
        <taxon>Pseudomonadati</taxon>
        <taxon>Bacteroidota</taxon>
        <taxon>Flavobacteriia</taxon>
        <taxon>Flavobacteriales</taxon>
        <taxon>Flavobacteriaceae</taxon>
        <taxon>Neotamlana</taxon>
    </lineage>
</organism>
<keyword evidence="1" id="KW-1133">Transmembrane helix</keyword>
<keyword evidence="1" id="KW-0472">Membrane</keyword>
<evidence type="ECO:0000313" key="3">
    <source>
        <dbReference type="EMBL" id="MCB4809136.1"/>
    </source>
</evidence>
<dbReference type="Proteomes" id="UP001139286">
    <property type="component" value="Unassembled WGS sequence"/>
</dbReference>
<gene>
    <name evidence="3" type="ORF">LG651_12830</name>
</gene>
<dbReference type="PANTHER" id="PTHR34220">
    <property type="entry name" value="SENSOR HISTIDINE KINASE YPDA"/>
    <property type="match status" value="1"/>
</dbReference>
<comment type="caution">
    <text evidence="3">The sequence shown here is derived from an EMBL/GenBank/DDBJ whole genome shotgun (WGS) entry which is preliminary data.</text>
</comment>
<reference evidence="3" key="1">
    <citation type="submission" date="2021-10" db="EMBL/GenBank/DDBJ databases">
        <title>Tamlana sargassums sp. nov., and Tamlana laminarinivorans sp. nov., two new bacteria isolated from the brown alga.</title>
        <authorList>
            <person name="Li J."/>
        </authorList>
    </citation>
    <scope>NUCLEOTIDE SEQUENCE</scope>
    <source>
        <strain evidence="3">62-3</strain>
    </source>
</reference>
<dbReference type="GO" id="GO:0000155">
    <property type="term" value="F:phosphorelay sensor kinase activity"/>
    <property type="evidence" value="ECO:0007669"/>
    <property type="project" value="InterPro"/>
</dbReference>
<accession>A0A9X1L7Q8</accession>
<dbReference type="PANTHER" id="PTHR34220:SF7">
    <property type="entry name" value="SENSOR HISTIDINE KINASE YPDA"/>
    <property type="match status" value="1"/>
</dbReference>